<gene>
    <name evidence="1" type="ORF">IC235_06760</name>
</gene>
<evidence type="ECO:0008006" key="3">
    <source>
        <dbReference type="Google" id="ProtNLM"/>
    </source>
</evidence>
<organism evidence="1 2">
    <name type="scientific">Hymenobacter montanus</name>
    <dbReference type="NCBI Taxonomy" id="2771359"/>
    <lineage>
        <taxon>Bacteria</taxon>
        <taxon>Pseudomonadati</taxon>
        <taxon>Bacteroidota</taxon>
        <taxon>Cytophagia</taxon>
        <taxon>Cytophagales</taxon>
        <taxon>Hymenobacteraceae</taxon>
        <taxon>Hymenobacter</taxon>
    </lineage>
</organism>
<accession>A0A927GIQ4</accession>
<evidence type="ECO:0000313" key="2">
    <source>
        <dbReference type="Proteomes" id="UP000612233"/>
    </source>
</evidence>
<comment type="caution">
    <text evidence="1">The sequence shown here is derived from an EMBL/GenBank/DDBJ whole genome shotgun (WGS) entry which is preliminary data.</text>
</comment>
<evidence type="ECO:0000313" key="1">
    <source>
        <dbReference type="EMBL" id="MBD2767590.1"/>
    </source>
</evidence>
<protein>
    <recommendedName>
        <fullName evidence="3">STAS/SEC14 domain-containing protein</fullName>
    </recommendedName>
</protein>
<dbReference type="RefSeq" id="WP_191004414.1">
    <property type="nucleotide sequence ID" value="NZ_JACXAD010000006.1"/>
</dbReference>
<sequence>MRLYFENSVGRVLEHPDGYALVRYAAGQRDFAFFRAFLTHTGHLLRRYGWHQLLADQRATAPFTDEERTWVHEYWRARSERGGDELHSAVILPQGLLNRLSPTLLMNDSQPSALTYRLFEAEAEAVAWLHQQRRLASL</sequence>
<dbReference type="EMBL" id="JACXAD010000006">
    <property type="protein sequence ID" value="MBD2767590.1"/>
    <property type="molecule type" value="Genomic_DNA"/>
</dbReference>
<dbReference type="AlphaFoldDB" id="A0A927GIQ4"/>
<proteinExistence type="predicted"/>
<dbReference type="Proteomes" id="UP000612233">
    <property type="component" value="Unassembled WGS sequence"/>
</dbReference>
<reference evidence="1" key="1">
    <citation type="submission" date="2020-09" db="EMBL/GenBank/DDBJ databases">
        <authorList>
            <person name="Kim M.K."/>
        </authorList>
    </citation>
    <scope>NUCLEOTIDE SEQUENCE</scope>
    <source>
        <strain evidence="1">BT664</strain>
    </source>
</reference>
<name>A0A927GIQ4_9BACT</name>
<keyword evidence="2" id="KW-1185">Reference proteome</keyword>